<reference evidence="2 3" key="1">
    <citation type="submission" date="2014-04" db="EMBL/GenBank/DDBJ databases">
        <title>Genome assembly of Hyalangium minutum DSM 14724.</title>
        <authorList>
            <person name="Sharma G."/>
            <person name="Subramanian S."/>
        </authorList>
    </citation>
    <scope>NUCLEOTIDE SEQUENCE [LARGE SCALE GENOMIC DNA]</scope>
    <source>
        <strain evidence="2 3">DSM 14724</strain>
    </source>
</reference>
<organism evidence="2 3">
    <name type="scientific">Hyalangium minutum</name>
    <dbReference type="NCBI Taxonomy" id="394096"/>
    <lineage>
        <taxon>Bacteria</taxon>
        <taxon>Pseudomonadati</taxon>
        <taxon>Myxococcota</taxon>
        <taxon>Myxococcia</taxon>
        <taxon>Myxococcales</taxon>
        <taxon>Cystobacterineae</taxon>
        <taxon>Archangiaceae</taxon>
        <taxon>Hyalangium</taxon>
    </lineage>
</organism>
<dbReference type="Proteomes" id="UP000028725">
    <property type="component" value="Unassembled WGS sequence"/>
</dbReference>
<evidence type="ECO:0000313" key="2">
    <source>
        <dbReference type="EMBL" id="KFE72289.1"/>
    </source>
</evidence>
<comment type="caution">
    <text evidence="2">The sequence shown here is derived from an EMBL/GenBank/DDBJ whole genome shotgun (WGS) entry which is preliminary data.</text>
</comment>
<dbReference type="OrthoDB" id="5379943at2"/>
<gene>
    <name evidence="2" type="ORF">DB31_0551</name>
</gene>
<sequence length="526" mass="57185">MSLFPRVRGLFSTAPWFLALVLSLGAVGCHDEDSKCDEPPDTCNPPPPPDAGIIVDPNVSMLLTKNDAFYARKGLEFQPRDFTAAPAELVPQDGGTPVPGVVMAPGVVRFDVPPGTYLVKSNSAQYFVVSWRSVDISTRLYGRPGRGSVFFPNPVSASLNLLGLAPDPDPNWNNYSELSFHSLDIEDSGSFSLPQELAEGQTSLMTTEARYNSDYGNVPRFDPAQGDSAWVVQTQQRDAGPEPEGGAPRAYTSLVRAAQLNPFAFNGGVFSVEATLQPAPEQTVRFDWRRDEFNALRIASTTGAPSVTGFVDVYPTLRTAQEGWFDYSVNPMLDYAPLRNSPQVPVVKELSFGNPYPMGWEPMAQFSSTYSFNVTKHDGSRTVRANESFLSTEAVSELGSTPVRPRVSLPRSFQVDGVSATTSRILETATPLVTWDAPALGSATGYVLQITRYNADINLLTNVARIYMGPDERSVRLPPGLLTSGNDYVLRLMAQHMPGVRTERGWLTLVVPSATASTSSAMLTLP</sequence>
<name>A0A085WX76_9BACT</name>
<accession>A0A085WX76</accession>
<protein>
    <recommendedName>
        <fullName evidence="4">Fibronectin type-III domain-containing protein</fullName>
    </recommendedName>
</protein>
<evidence type="ECO:0000256" key="1">
    <source>
        <dbReference type="SAM" id="SignalP"/>
    </source>
</evidence>
<feature type="chain" id="PRO_5001800235" description="Fibronectin type-III domain-containing protein" evidence="1">
    <location>
        <begin position="29"/>
        <end position="526"/>
    </location>
</feature>
<keyword evidence="3" id="KW-1185">Reference proteome</keyword>
<dbReference type="EMBL" id="JMCB01000001">
    <property type="protein sequence ID" value="KFE72289.1"/>
    <property type="molecule type" value="Genomic_DNA"/>
</dbReference>
<keyword evidence="1" id="KW-0732">Signal</keyword>
<dbReference type="STRING" id="394096.DB31_0551"/>
<proteinExistence type="predicted"/>
<dbReference type="RefSeq" id="WP_044181420.1">
    <property type="nucleotide sequence ID" value="NZ_JMCB01000001.1"/>
</dbReference>
<evidence type="ECO:0008006" key="4">
    <source>
        <dbReference type="Google" id="ProtNLM"/>
    </source>
</evidence>
<dbReference type="AlphaFoldDB" id="A0A085WX76"/>
<evidence type="ECO:0000313" key="3">
    <source>
        <dbReference type="Proteomes" id="UP000028725"/>
    </source>
</evidence>
<feature type="signal peptide" evidence="1">
    <location>
        <begin position="1"/>
        <end position="28"/>
    </location>
</feature>
<dbReference type="PROSITE" id="PS51257">
    <property type="entry name" value="PROKAR_LIPOPROTEIN"/>
    <property type="match status" value="1"/>
</dbReference>